<dbReference type="PROSITE" id="PS50991">
    <property type="entry name" value="PYR_CT"/>
    <property type="match status" value="1"/>
</dbReference>
<dbReference type="GO" id="GO:0046912">
    <property type="term" value="F:acyltransferase activity, acyl groups converted into alkyl on transfer"/>
    <property type="evidence" value="ECO:0007669"/>
    <property type="project" value="InterPro"/>
</dbReference>
<dbReference type="Gene3D" id="3.20.20.70">
    <property type="entry name" value="Aldolase class I"/>
    <property type="match status" value="1"/>
</dbReference>
<evidence type="ECO:0000256" key="2">
    <source>
        <dbReference type="RuleBase" id="RU003523"/>
    </source>
</evidence>
<dbReference type="PANTHER" id="PTHR42880:SF1">
    <property type="entry name" value="ISOPROPYLMALATE_HOMOCITRATE_CITRAMALATE SYNTHASE FAMILY PROTEIN"/>
    <property type="match status" value="1"/>
</dbReference>
<dbReference type="Pfam" id="PF00682">
    <property type="entry name" value="HMGL-like"/>
    <property type="match status" value="1"/>
</dbReference>
<dbReference type="InterPro" id="IPR013785">
    <property type="entry name" value="Aldolase_TIM"/>
</dbReference>
<dbReference type="AlphaFoldDB" id="S0FM72"/>
<sequence>MKPRRYILDSTLRDGEQMPGVSFTGQQKLEIARLLDEYGIHQIEAGVPASSKIEKDNIIKIMENRKKAVISVWARLMPSDIEHSIDCRPDLIHVSVPVSYVHIYAKLRKNKSWVMNQLYACLGMIEKSGIGLSVGFEDAFRSEAAFMLSVAQVLLDFGITRIRLSDTVGVATPSLCRRMIKDFSSAVENKAELGFHAHNDLGMAVANTVEAAKTGCIYADVTVGGIGERAGNCDLAQLVHASSSVFDWGITTSGARELQERFLEIVNEKQ</sequence>
<dbReference type="SUPFAM" id="SSF51569">
    <property type="entry name" value="Aldolase"/>
    <property type="match status" value="1"/>
</dbReference>
<proteinExistence type="inferred from homology"/>
<dbReference type="InterPro" id="IPR002034">
    <property type="entry name" value="AIPM/Hcit_synth_CS"/>
</dbReference>
<accession>S0FM72</accession>
<evidence type="ECO:0000256" key="1">
    <source>
        <dbReference type="ARBA" id="ARBA00022679"/>
    </source>
</evidence>
<keyword evidence="5" id="KW-1185">Reference proteome</keyword>
<protein>
    <submittedName>
        <fullName evidence="4">Isopropylmalate/homocitrate/citramalate synthase</fullName>
    </submittedName>
</protein>
<evidence type="ECO:0000313" key="4">
    <source>
        <dbReference type="EMBL" id="EMS71406.1"/>
    </source>
</evidence>
<dbReference type="eggNOG" id="COG0119">
    <property type="taxonomic scope" value="Bacteria"/>
</dbReference>
<dbReference type="GO" id="GO:0019752">
    <property type="term" value="P:carboxylic acid metabolic process"/>
    <property type="evidence" value="ECO:0007669"/>
    <property type="project" value="InterPro"/>
</dbReference>
<dbReference type="PATRIC" id="fig|1195236.3.peg.3031"/>
<dbReference type="PROSITE" id="PS00816">
    <property type="entry name" value="AIPM_HOMOCIT_SYNTH_2"/>
    <property type="match status" value="1"/>
</dbReference>
<dbReference type="STRING" id="1195236.CTER_2710"/>
<dbReference type="EMBL" id="AORV01000038">
    <property type="protein sequence ID" value="EMS71406.1"/>
    <property type="molecule type" value="Genomic_DNA"/>
</dbReference>
<gene>
    <name evidence="4" type="ORF">CTER_2710</name>
</gene>
<comment type="caution">
    <text evidence="4">The sequence shown here is derived from an EMBL/GenBank/DDBJ whole genome shotgun (WGS) entry which is preliminary data.</text>
</comment>
<name>S0FM72_RUMCE</name>
<evidence type="ECO:0000259" key="3">
    <source>
        <dbReference type="PROSITE" id="PS50991"/>
    </source>
</evidence>
<dbReference type="Proteomes" id="UP000014155">
    <property type="component" value="Unassembled WGS sequence"/>
</dbReference>
<dbReference type="InterPro" id="IPR000891">
    <property type="entry name" value="PYR_CT"/>
</dbReference>
<feature type="domain" description="Pyruvate carboxyltransferase" evidence="3">
    <location>
        <begin position="5"/>
        <end position="256"/>
    </location>
</feature>
<evidence type="ECO:0000313" key="5">
    <source>
        <dbReference type="Proteomes" id="UP000014155"/>
    </source>
</evidence>
<dbReference type="PROSITE" id="PS00815">
    <property type="entry name" value="AIPM_HOMOCIT_SYNTH_1"/>
    <property type="match status" value="1"/>
</dbReference>
<keyword evidence="1 2" id="KW-0808">Transferase</keyword>
<comment type="similarity">
    <text evidence="2">Belongs to the alpha-IPM synthase/homocitrate synthase family.</text>
</comment>
<dbReference type="PANTHER" id="PTHR42880">
    <property type="entry name" value="HOMOCITRATE SYNTHASE"/>
    <property type="match status" value="1"/>
</dbReference>
<reference evidence="4 5" key="1">
    <citation type="journal article" date="2013" name="Genome Announc.">
        <title>Draft Genome Sequence of the Cellulolytic, Mesophilic, Anaerobic Bacterium Clostridium termitidis Strain CT1112 (DSM 5398).</title>
        <authorList>
            <person name="Lal S."/>
            <person name="Ramachandran U."/>
            <person name="Zhang X."/>
            <person name="Munir R."/>
            <person name="Sparling R."/>
            <person name="Levin D.B."/>
        </authorList>
    </citation>
    <scope>NUCLEOTIDE SEQUENCE [LARGE SCALE GENOMIC DNA]</scope>
    <source>
        <strain evidence="4 5">CT1112</strain>
    </source>
</reference>
<organism evidence="4 5">
    <name type="scientific">Ruminiclostridium cellobioparum subsp. termitidis CT1112</name>
    <dbReference type="NCBI Taxonomy" id="1195236"/>
    <lineage>
        <taxon>Bacteria</taxon>
        <taxon>Bacillati</taxon>
        <taxon>Bacillota</taxon>
        <taxon>Clostridia</taxon>
        <taxon>Eubacteriales</taxon>
        <taxon>Oscillospiraceae</taxon>
        <taxon>Ruminiclostridium</taxon>
    </lineage>
</organism>